<evidence type="ECO:0000313" key="16">
    <source>
        <dbReference type="Proteomes" id="UP001186944"/>
    </source>
</evidence>
<dbReference type="InterPro" id="IPR001611">
    <property type="entry name" value="Leu-rich_rpt"/>
</dbReference>
<dbReference type="Gene3D" id="3.80.10.10">
    <property type="entry name" value="Ribonuclease Inhibitor"/>
    <property type="match status" value="2"/>
</dbReference>
<evidence type="ECO:0000256" key="10">
    <source>
        <dbReference type="ARBA" id="ARBA00023170"/>
    </source>
</evidence>
<feature type="transmembrane region" description="Helical" evidence="13">
    <location>
        <begin position="627"/>
        <end position="649"/>
    </location>
</feature>
<dbReference type="InterPro" id="IPR023415">
    <property type="entry name" value="LDLR_class-A_CS"/>
</dbReference>
<evidence type="ECO:0000256" key="1">
    <source>
        <dbReference type="ARBA" id="ARBA00004651"/>
    </source>
</evidence>
<dbReference type="InterPro" id="IPR026906">
    <property type="entry name" value="LRR_5"/>
</dbReference>
<dbReference type="PRINTS" id="PR00237">
    <property type="entry name" value="GPCRRHODOPSN"/>
</dbReference>
<feature type="transmembrane region" description="Helical" evidence="13">
    <location>
        <begin position="591"/>
        <end position="615"/>
    </location>
</feature>
<name>A0AA88YF92_PINIB</name>
<dbReference type="PROSITE" id="PS50262">
    <property type="entry name" value="G_PROTEIN_RECEP_F1_2"/>
    <property type="match status" value="1"/>
</dbReference>
<dbReference type="SMART" id="SM00369">
    <property type="entry name" value="LRR_TYP"/>
    <property type="match status" value="6"/>
</dbReference>
<dbReference type="InterPro" id="IPR036055">
    <property type="entry name" value="LDL_receptor-like_sf"/>
</dbReference>
<comment type="caution">
    <text evidence="12">Lacks conserved residue(s) required for the propagation of feature annotation.</text>
</comment>
<evidence type="ECO:0000256" key="9">
    <source>
        <dbReference type="ARBA" id="ARBA00023157"/>
    </source>
</evidence>
<dbReference type="PANTHER" id="PTHR24372">
    <property type="entry name" value="GLYCOPROTEIN HORMONE RECEPTOR"/>
    <property type="match status" value="1"/>
</dbReference>
<dbReference type="SUPFAM" id="SSF57424">
    <property type="entry name" value="LDL receptor-like module"/>
    <property type="match status" value="2"/>
</dbReference>
<feature type="transmembrane region" description="Helical" evidence="13">
    <location>
        <begin position="375"/>
        <end position="397"/>
    </location>
</feature>
<dbReference type="CDD" id="cd00112">
    <property type="entry name" value="LDLa"/>
    <property type="match status" value="2"/>
</dbReference>
<keyword evidence="7" id="KW-0297">G-protein coupled receptor</keyword>
<feature type="domain" description="G-protein coupled receptors family 1 profile" evidence="14">
    <location>
        <begin position="387"/>
        <end position="647"/>
    </location>
</feature>
<dbReference type="InterPro" id="IPR002131">
    <property type="entry name" value="Gphrmn_rcpt_fam"/>
</dbReference>
<evidence type="ECO:0000256" key="8">
    <source>
        <dbReference type="ARBA" id="ARBA00023136"/>
    </source>
</evidence>
<proteinExistence type="predicted"/>
<dbReference type="GO" id="GO:0008528">
    <property type="term" value="F:G protein-coupled peptide receptor activity"/>
    <property type="evidence" value="ECO:0007669"/>
    <property type="project" value="TreeGrafter"/>
</dbReference>
<dbReference type="PRINTS" id="PR00373">
    <property type="entry name" value="GLYCHORMONER"/>
</dbReference>
<evidence type="ECO:0000256" key="4">
    <source>
        <dbReference type="ARBA" id="ARBA00022692"/>
    </source>
</evidence>
<dbReference type="PROSITE" id="PS51450">
    <property type="entry name" value="LRR"/>
    <property type="match status" value="1"/>
</dbReference>
<dbReference type="InterPro" id="IPR000276">
    <property type="entry name" value="GPCR_Rhodpsn"/>
</dbReference>
<evidence type="ECO:0000256" key="13">
    <source>
        <dbReference type="SAM" id="Phobius"/>
    </source>
</evidence>
<keyword evidence="16" id="KW-1185">Reference proteome</keyword>
<feature type="transmembrane region" description="Helical" evidence="13">
    <location>
        <begin position="409"/>
        <end position="434"/>
    </location>
</feature>
<dbReference type="Gene3D" id="4.10.400.10">
    <property type="entry name" value="Low-density Lipoprotein Receptor"/>
    <property type="match status" value="2"/>
</dbReference>
<feature type="disulfide bond" evidence="12">
    <location>
        <begin position="77"/>
        <end position="92"/>
    </location>
</feature>
<organism evidence="15 16">
    <name type="scientific">Pinctada imbricata</name>
    <name type="common">Atlantic pearl-oyster</name>
    <name type="synonym">Pinctada martensii</name>
    <dbReference type="NCBI Taxonomy" id="66713"/>
    <lineage>
        <taxon>Eukaryota</taxon>
        <taxon>Metazoa</taxon>
        <taxon>Spiralia</taxon>
        <taxon>Lophotrochozoa</taxon>
        <taxon>Mollusca</taxon>
        <taxon>Bivalvia</taxon>
        <taxon>Autobranchia</taxon>
        <taxon>Pteriomorphia</taxon>
        <taxon>Pterioida</taxon>
        <taxon>Pterioidea</taxon>
        <taxon>Pteriidae</taxon>
        <taxon>Pinctada</taxon>
    </lineage>
</organism>
<feature type="disulfide bond" evidence="12">
    <location>
        <begin position="97"/>
        <end position="109"/>
    </location>
</feature>
<keyword evidence="10" id="KW-0675">Receptor</keyword>
<gene>
    <name evidence="15" type="ORF">FSP39_018119</name>
</gene>
<evidence type="ECO:0000256" key="11">
    <source>
        <dbReference type="ARBA" id="ARBA00023224"/>
    </source>
</evidence>
<dbReference type="InterPro" id="IPR032675">
    <property type="entry name" value="LRR_dom_sf"/>
</dbReference>
<reference evidence="15" key="1">
    <citation type="submission" date="2019-08" db="EMBL/GenBank/DDBJ databases">
        <title>The improved chromosome-level genome for the pearl oyster Pinctada fucata martensii using PacBio sequencing and Hi-C.</title>
        <authorList>
            <person name="Zheng Z."/>
        </authorList>
    </citation>
    <scope>NUCLEOTIDE SEQUENCE</scope>
    <source>
        <strain evidence="15">ZZ-2019</strain>
        <tissue evidence="15">Adductor muscle</tissue>
    </source>
</reference>
<dbReference type="SMART" id="SM00192">
    <property type="entry name" value="LDLa"/>
    <property type="match status" value="2"/>
</dbReference>
<dbReference type="InterPro" id="IPR002172">
    <property type="entry name" value="LDrepeatLR_classA_rpt"/>
</dbReference>
<keyword evidence="6 13" id="KW-1133">Transmembrane helix</keyword>
<feature type="disulfide bond" evidence="12">
    <location>
        <begin position="58"/>
        <end position="70"/>
    </location>
</feature>
<keyword evidence="11" id="KW-0807">Transducer</keyword>
<evidence type="ECO:0000259" key="14">
    <source>
        <dbReference type="PROSITE" id="PS50262"/>
    </source>
</evidence>
<dbReference type="EMBL" id="VSWD01000007">
    <property type="protein sequence ID" value="KAK3098302.1"/>
    <property type="molecule type" value="Genomic_DNA"/>
</dbReference>
<keyword evidence="4 13" id="KW-0812">Transmembrane</keyword>
<feature type="disulfide bond" evidence="12">
    <location>
        <begin position="65"/>
        <end position="83"/>
    </location>
</feature>
<dbReference type="Pfam" id="PF13306">
    <property type="entry name" value="LRR_5"/>
    <property type="match status" value="1"/>
</dbReference>
<feature type="transmembrane region" description="Helical" evidence="13">
    <location>
        <begin position="495"/>
        <end position="515"/>
    </location>
</feature>
<dbReference type="PANTHER" id="PTHR24372:SF77">
    <property type="entry name" value="G-PROTEIN COUPLED RECEPTORS FAMILY 1 PROFILE DOMAIN-CONTAINING PROTEIN"/>
    <property type="match status" value="1"/>
</dbReference>
<dbReference type="InterPro" id="IPR003591">
    <property type="entry name" value="Leu-rich_rpt_typical-subtyp"/>
</dbReference>
<evidence type="ECO:0000256" key="5">
    <source>
        <dbReference type="ARBA" id="ARBA00022737"/>
    </source>
</evidence>
<keyword evidence="3" id="KW-0433">Leucine-rich repeat</keyword>
<keyword evidence="2" id="KW-1003">Cell membrane</keyword>
<dbReference type="Gene3D" id="1.20.1070.10">
    <property type="entry name" value="Rhodopsin 7-helix transmembrane proteins"/>
    <property type="match status" value="1"/>
</dbReference>
<sequence>MSTWRLLGNNDELEDTGIITNESLLPIRRIFTPDPKSVGRWFEFKLGTLECTKETFKCPMGFVKCRNSYCIGVELMCDGVKHCAGGEDEMNCENSTCPGLLRCKDSSVCLDVQNVCDGIKDCPNNEDEFFCTIKCPLNCTCDGLSLDCPAFVSQHINIIPKSARKLNLRYSDFSLNLPLLDDFRTLAELNMTYCGVSNLPPYFFSNLSNLYSLDMSHNNISTLVSYTFYGLGNLKSLILYGNSDLANIEPRAFIGMSKLSHLSIKNTRLSVLKRETFIGLDSLLTIDLSENMIKAIEDDTFFSLSTVKSLDVTNNRIEDFSNGIFNGLSTLETLHTDAFVFCCLKPKTVSSDMCFPKEDEFSSCDDLMRNDVLRWFLWIIGVSALLGNFGVIIYRLTFDRATLKKGHGILIANLGVSDFFMGVYLLIIASSDLYFRGRYIWNDLSWRRGGICKFAGVMSTIASECSVIFLCFITIDRIIAVRFPFGQYRITQKKALVACGIAWGVIFLLAVVPLIPSSYFMGQFYSRSAVCLALPLTRDKPAGWEYGTAIFIIFNFLVFIKIAFGQITIYREISAAMDAKIRSQRKNQDVAIARGLFMVVLTDFICWFPVGVMGIMALSGKAIPGEVYAWTAVFILPINSALNPFLYTFSTIIKQRVRFIY</sequence>
<dbReference type="Pfam" id="PF00001">
    <property type="entry name" value="7tm_1"/>
    <property type="match status" value="1"/>
</dbReference>
<comment type="subcellular location">
    <subcellularLocation>
        <location evidence="1">Cell membrane</location>
        <topology evidence="1">Multi-pass membrane protein</topology>
    </subcellularLocation>
</comment>
<dbReference type="SUPFAM" id="SSF81321">
    <property type="entry name" value="Family A G protein-coupled receptor-like"/>
    <property type="match status" value="1"/>
</dbReference>
<dbReference type="GO" id="GO:0007189">
    <property type="term" value="P:adenylate cyclase-activating G protein-coupled receptor signaling pathway"/>
    <property type="evidence" value="ECO:0007669"/>
    <property type="project" value="TreeGrafter"/>
</dbReference>
<keyword evidence="5" id="KW-0677">Repeat</keyword>
<dbReference type="SUPFAM" id="SSF52058">
    <property type="entry name" value="L domain-like"/>
    <property type="match status" value="1"/>
</dbReference>
<evidence type="ECO:0000256" key="3">
    <source>
        <dbReference type="ARBA" id="ARBA00022614"/>
    </source>
</evidence>
<dbReference type="CDD" id="cd15137">
    <property type="entry name" value="7tmA_Relaxin_R"/>
    <property type="match status" value="1"/>
</dbReference>
<feature type="transmembrane region" description="Helical" evidence="13">
    <location>
        <begin position="454"/>
        <end position="475"/>
    </location>
</feature>
<dbReference type="InterPro" id="IPR017452">
    <property type="entry name" value="GPCR_Rhodpsn_7TM"/>
</dbReference>
<evidence type="ECO:0000256" key="2">
    <source>
        <dbReference type="ARBA" id="ARBA00022475"/>
    </source>
</evidence>
<dbReference type="PROSITE" id="PS50068">
    <property type="entry name" value="LDLRA_2"/>
    <property type="match status" value="2"/>
</dbReference>
<evidence type="ECO:0000313" key="15">
    <source>
        <dbReference type="EMBL" id="KAK3098302.1"/>
    </source>
</evidence>
<dbReference type="GO" id="GO:0005886">
    <property type="term" value="C:plasma membrane"/>
    <property type="evidence" value="ECO:0007669"/>
    <property type="project" value="UniProtKB-SubCell"/>
</dbReference>
<feature type="transmembrane region" description="Helical" evidence="13">
    <location>
        <begin position="546"/>
        <end position="570"/>
    </location>
</feature>
<dbReference type="PROSITE" id="PS01209">
    <property type="entry name" value="LDLRA_1"/>
    <property type="match status" value="1"/>
</dbReference>
<accession>A0AA88YF92</accession>
<dbReference type="AlphaFoldDB" id="A0AA88YF92"/>
<evidence type="ECO:0000256" key="6">
    <source>
        <dbReference type="ARBA" id="ARBA00022989"/>
    </source>
</evidence>
<dbReference type="GO" id="GO:0009755">
    <property type="term" value="P:hormone-mediated signaling pathway"/>
    <property type="evidence" value="ECO:0007669"/>
    <property type="project" value="TreeGrafter"/>
</dbReference>
<keyword evidence="9 12" id="KW-1015">Disulfide bond</keyword>
<dbReference type="GO" id="GO:0016500">
    <property type="term" value="F:protein-hormone receptor activity"/>
    <property type="evidence" value="ECO:0007669"/>
    <property type="project" value="InterPro"/>
</dbReference>
<evidence type="ECO:0000256" key="7">
    <source>
        <dbReference type="ARBA" id="ARBA00023040"/>
    </source>
</evidence>
<feature type="disulfide bond" evidence="12">
    <location>
        <begin position="116"/>
        <end position="131"/>
    </location>
</feature>
<protein>
    <recommendedName>
        <fullName evidence="14">G-protein coupled receptors family 1 profile domain-containing protein</fullName>
    </recommendedName>
</protein>
<keyword evidence="8 13" id="KW-0472">Membrane</keyword>
<dbReference type="Proteomes" id="UP001186944">
    <property type="component" value="Unassembled WGS sequence"/>
</dbReference>
<evidence type="ECO:0000256" key="12">
    <source>
        <dbReference type="PROSITE-ProRule" id="PRU00124"/>
    </source>
</evidence>
<comment type="caution">
    <text evidence="15">The sequence shown here is derived from an EMBL/GenBank/DDBJ whole genome shotgun (WGS) entry which is preliminary data.</text>
</comment>